<dbReference type="Proteomes" id="UP000246702">
    <property type="component" value="Unassembled WGS sequence"/>
</dbReference>
<sequence length="185" mass="20750">MTSEGKCVYHESRCQINISVSQIDHEIKKADQHGYTKVSDALKRLKAAWYALDSPDNLDLSSQTIEANRLETVHVELMSSSDHQDISAVTGEEIRLFRDSARSLSDQIRATEHPKSAQLAELSDAIKECYDAITEVAASSKGLRGILRWSPGVFVVRRIFQSRLMKARADFEAMKRGVEGNKQVQ</sequence>
<protein>
    <submittedName>
        <fullName evidence="1">Uncharacterized protein</fullName>
    </submittedName>
</protein>
<dbReference type="GeneID" id="37115286"/>
<evidence type="ECO:0000313" key="1">
    <source>
        <dbReference type="EMBL" id="PWY93411.1"/>
    </source>
</evidence>
<proteinExistence type="predicted"/>
<dbReference type="RefSeq" id="XP_025470172.1">
    <property type="nucleotide sequence ID" value="XM_025613143.1"/>
</dbReference>
<gene>
    <name evidence="1" type="ORF">BO94DRAFT_543629</name>
</gene>
<organism evidence="1 2">
    <name type="scientific">Aspergillus sclerotioniger CBS 115572</name>
    <dbReference type="NCBI Taxonomy" id="1450535"/>
    <lineage>
        <taxon>Eukaryota</taxon>
        <taxon>Fungi</taxon>
        <taxon>Dikarya</taxon>
        <taxon>Ascomycota</taxon>
        <taxon>Pezizomycotina</taxon>
        <taxon>Eurotiomycetes</taxon>
        <taxon>Eurotiomycetidae</taxon>
        <taxon>Eurotiales</taxon>
        <taxon>Aspergillaceae</taxon>
        <taxon>Aspergillus</taxon>
        <taxon>Aspergillus subgen. Circumdati</taxon>
    </lineage>
</organism>
<evidence type="ECO:0000313" key="2">
    <source>
        <dbReference type="Proteomes" id="UP000246702"/>
    </source>
</evidence>
<dbReference type="EMBL" id="MSFK01000006">
    <property type="protein sequence ID" value="PWY93411.1"/>
    <property type="molecule type" value="Genomic_DNA"/>
</dbReference>
<accession>A0A317X5D5</accession>
<dbReference type="AlphaFoldDB" id="A0A317X5D5"/>
<keyword evidence="2" id="KW-1185">Reference proteome</keyword>
<comment type="caution">
    <text evidence="1">The sequence shown here is derived from an EMBL/GenBank/DDBJ whole genome shotgun (WGS) entry which is preliminary data.</text>
</comment>
<reference evidence="1 2" key="1">
    <citation type="submission" date="2016-12" db="EMBL/GenBank/DDBJ databases">
        <title>The genomes of Aspergillus section Nigri reveals drivers in fungal speciation.</title>
        <authorList>
            <consortium name="DOE Joint Genome Institute"/>
            <person name="Vesth T.C."/>
            <person name="Nybo J."/>
            <person name="Theobald S."/>
            <person name="Brandl J."/>
            <person name="Frisvad J.C."/>
            <person name="Nielsen K.F."/>
            <person name="Lyhne E.K."/>
            <person name="Kogle M.E."/>
            <person name="Kuo A."/>
            <person name="Riley R."/>
            <person name="Clum A."/>
            <person name="Nolan M."/>
            <person name="Lipzen A."/>
            <person name="Salamov A."/>
            <person name="Henrissat B."/>
            <person name="Wiebenga A."/>
            <person name="De Vries R.P."/>
            <person name="Grigoriev I.V."/>
            <person name="Mortensen U.H."/>
            <person name="Andersen M.R."/>
            <person name="Baker S.E."/>
        </authorList>
    </citation>
    <scope>NUCLEOTIDE SEQUENCE [LARGE SCALE GENOMIC DNA]</scope>
    <source>
        <strain evidence="1 2">CBS 115572</strain>
    </source>
</reference>
<dbReference type="OrthoDB" id="10551946at2759"/>
<name>A0A317X5D5_9EURO</name>